<accession>T1CPX8</accession>
<gene>
    <name evidence="4" type="ORF">B1B_04631</name>
</gene>
<reference evidence="4" key="1">
    <citation type="submission" date="2013-08" db="EMBL/GenBank/DDBJ databases">
        <authorList>
            <person name="Mendez C."/>
            <person name="Richter M."/>
            <person name="Ferrer M."/>
            <person name="Sanchez J."/>
        </authorList>
    </citation>
    <scope>NUCLEOTIDE SEQUENCE</scope>
</reference>
<dbReference type="PANTHER" id="PTHR21342">
    <property type="entry name" value="PHOSPHOPANTETHEINE ADENYLYLTRANSFERASE"/>
    <property type="match status" value="1"/>
</dbReference>
<comment type="caution">
    <text evidence="4">The sequence shown here is derived from an EMBL/GenBank/DDBJ whole genome shotgun (WGS) entry which is preliminary data.</text>
</comment>
<dbReference type="EMBL" id="AUZY01002899">
    <property type="protein sequence ID" value="EQD71115.1"/>
    <property type="molecule type" value="Genomic_DNA"/>
</dbReference>
<evidence type="ECO:0000256" key="2">
    <source>
        <dbReference type="ARBA" id="ARBA00022695"/>
    </source>
</evidence>
<dbReference type="Pfam" id="PF01467">
    <property type="entry name" value="CTP_transf_like"/>
    <property type="match status" value="1"/>
</dbReference>
<keyword evidence="1 4" id="KW-0808">Transferase</keyword>
<dbReference type="InterPro" id="IPR014729">
    <property type="entry name" value="Rossmann-like_a/b/a_fold"/>
</dbReference>
<dbReference type="InterPro" id="IPR004821">
    <property type="entry name" value="Cyt_trans-like"/>
</dbReference>
<organism evidence="4">
    <name type="scientific">mine drainage metagenome</name>
    <dbReference type="NCBI Taxonomy" id="410659"/>
    <lineage>
        <taxon>unclassified sequences</taxon>
        <taxon>metagenomes</taxon>
        <taxon>ecological metagenomes</taxon>
    </lineage>
</organism>
<evidence type="ECO:0000313" key="4">
    <source>
        <dbReference type="EMBL" id="EQD71115.1"/>
    </source>
</evidence>
<keyword evidence="2 4" id="KW-0548">Nucleotidyltransferase</keyword>
<dbReference type="GO" id="GO:0016779">
    <property type="term" value="F:nucleotidyltransferase activity"/>
    <property type="evidence" value="ECO:0007669"/>
    <property type="project" value="UniProtKB-KW"/>
</dbReference>
<reference evidence="4" key="2">
    <citation type="journal article" date="2014" name="ISME J.">
        <title>Microbial stratification in low pH oxic and suboxic macroscopic growths along an acid mine drainage.</title>
        <authorList>
            <person name="Mendez-Garcia C."/>
            <person name="Mesa V."/>
            <person name="Sprenger R.R."/>
            <person name="Richter M."/>
            <person name="Diez M.S."/>
            <person name="Solano J."/>
            <person name="Bargiela R."/>
            <person name="Golyshina O.V."/>
            <person name="Manteca A."/>
            <person name="Ramos J.L."/>
            <person name="Gallego J.R."/>
            <person name="Llorente I."/>
            <person name="Martins Dos Santos V.A."/>
            <person name="Jensen O.N."/>
            <person name="Pelaez A.I."/>
            <person name="Sanchez J."/>
            <person name="Ferrer M."/>
        </authorList>
    </citation>
    <scope>NUCLEOTIDE SEQUENCE</scope>
</reference>
<dbReference type="Gene3D" id="3.40.50.620">
    <property type="entry name" value="HUPs"/>
    <property type="match status" value="1"/>
</dbReference>
<proteinExistence type="predicted"/>
<protein>
    <submittedName>
        <fullName evidence="4">Nicotinamide-nucleotide adenylyltransferase</fullName>
    </submittedName>
</protein>
<feature type="non-terminal residue" evidence="4">
    <location>
        <position position="102"/>
    </location>
</feature>
<dbReference type="AlphaFoldDB" id="T1CPX8"/>
<feature type="domain" description="Cytidyltransferase-like" evidence="3">
    <location>
        <begin position="6"/>
        <end position="67"/>
    </location>
</feature>
<evidence type="ECO:0000259" key="3">
    <source>
        <dbReference type="Pfam" id="PF01467"/>
    </source>
</evidence>
<evidence type="ECO:0000256" key="1">
    <source>
        <dbReference type="ARBA" id="ARBA00022679"/>
    </source>
</evidence>
<dbReference type="NCBIfam" id="TIGR00125">
    <property type="entry name" value="cyt_tran_rel"/>
    <property type="match status" value="1"/>
</dbReference>
<name>T1CPX8_9ZZZZ</name>
<dbReference type="SUPFAM" id="SSF52374">
    <property type="entry name" value="Nucleotidylyl transferase"/>
    <property type="match status" value="1"/>
</dbReference>
<dbReference type="PANTHER" id="PTHR21342:SF0">
    <property type="entry name" value="BIFUNCTIONAL NMN ADENYLYLTRANSFERASE_NUDIX HYDROLASE"/>
    <property type="match status" value="1"/>
</dbReference>
<sequence>MRRGLLIGRFQPFHRGHLAVLDGIRAAAPDTPLLVAIGTAEESYTWRNPFTAGERFEMIDRAARAANLSGVEIVPLPDIRRHAQWVAYAESMPPPVRARLLQ</sequence>